<protein>
    <recommendedName>
        <fullName evidence="1">DUF4097 domain-containing protein</fullName>
    </recommendedName>
</protein>
<feature type="domain" description="DUF4097" evidence="1">
    <location>
        <begin position="22"/>
        <end position="207"/>
    </location>
</feature>
<comment type="caution">
    <text evidence="2">The sequence shown here is derived from an EMBL/GenBank/DDBJ whole genome shotgun (WGS) entry which is preliminary data.</text>
</comment>
<evidence type="ECO:0000313" key="2">
    <source>
        <dbReference type="EMBL" id="CCI84861.1"/>
    </source>
</evidence>
<dbReference type="Proteomes" id="UP000009311">
    <property type="component" value="Unassembled WGS sequence"/>
</dbReference>
<dbReference type="InterPro" id="IPR025164">
    <property type="entry name" value="Toastrack_DUF4097"/>
</dbReference>
<keyword evidence="3" id="KW-1185">Reference proteome</keyword>
<dbReference type="EMBL" id="CAKD01000013">
    <property type="protein sequence ID" value="CCI84861.1"/>
    <property type="molecule type" value="Genomic_DNA"/>
</dbReference>
<name>I7LAN0_9LACO</name>
<dbReference type="Gene3D" id="2.160.20.120">
    <property type="match status" value="1"/>
</dbReference>
<dbReference type="RefSeq" id="WP_009559414.1">
    <property type="nucleotide sequence ID" value="NZ_AYZN01000002.1"/>
</dbReference>
<gene>
    <name evidence="2" type="ORF">BN53_01920</name>
</gene>
<evidence type="ECO:0000259" key="1">
    <source>
        <dbReference type="Pfam" id="PF13349"/>
    </source>
</evidence>
<accession>I7LAN0</accession>
<evidence type="ECO:0000313" key="3">
    <source>
        <dbReference type="Proteomes" id="UP000009311"/>
    </source>
</evidence>
<dbReference type="Pfam" id="PF13349">
    <property type="entry name" value="DUF4097"/>
    <property type="match status" value="1"/>
</dbReference>
<dbReference type="eggNOG" id="COG3595">
    <property type="taxonomic scope" value="Bacteria"/>
</dbReference>
<dbReference type="STRING" id="1423790.BN53_01920"/>
<proteinExistence type="predicted"/>
<dbReference type="OrthoDB" id="2323446at2"/>
<organism evidence="2 3">
    <name type="scientific">Lactobacillus pasteurii DSM 23907 = CRBIP 24.76</name>
    <dbReference type="NCBI Taxonomy" id="1423790"/>
    <lineage>
        <taxon>Bacteria</taxon>
        <taxon>Bacillati</taxon>
        <taxon>Bacillota</taxon>
        <taxon>Bacilli</taxon>
        <taxon>Lactobacillales</taxon>
        <taxon>Lactobacillaceae</taxon>
        <taxon>Lactobacillus</taxon>
    </lineage>
</organism>
<reference evidence="2 3" key="1">
    <citation type="submission" date="2012-06" db="EMBL/GenBank/DDBJ databases">
        <title>Draft Genome Sequence of Lactobacillus pasteurii CRBIP 24.76T.</title>
        <authorList>
            <person name="Cousin S."/>
            <person name="Bouchier C."/>
            <person name="Loux V."/>
            <person name="Ma L."/>
            <person name="Creno S."/>
            <person name="Bizet C."/>
            <person name="Clermont D."/>
        </authorList>
    </citation>
    <scope>NUCLEOTIDE SEQUENCE [LARGE SCALE GENOMIC DNA]</scope>
    <source>
        <strain evidence="3">CRBIP 24.76T</strain>
    </source>
</reference>
<sequence>MLIIDGKRVNKVEKILSTQPFNKLNISLTSQDLSIVSGDAFEIRFHGPKDLIPNVKIGDERATIVGPKKPYRFLLLSVKTGTENFLEVTVPKQMRLEEVQLQLISGDSKLQGLSVEELETKSSSGNVFISNCQIEDGEIKTVSGNCNINRTSFTYLESRLKTGNNDISNCRIKNVGELYTISGNNSVRKTPITKLKYSAIDGITRVSDNYEVAQDYDNIFVLETINGNNLIR</sequence>
<dbReference type="AlphaFoldDB" id="I7LAN0"/>